<reference evidence="3" key="2">
    <citation type="submission" date="2019-11" db="EMBL/GenBank/DDBJ databases">
        <title>Improved Assembly of Tolypothrix boutellei genome.</title>
        <authorList>
            <person name="Sarangi A.N."/>
            <person name="Mukherjee M."/>
            <person name="Ghosh S."/>
            <person name="Singh D."/>
            <person name="Das A."/>
            <person name="Kant S."/>
            <person name="Prusty A."/>
            <person name="Tripathy S."/>
        </authorList>
    </citation>
    <scope>NUCLEOTIDE SEQUENCE</scope>
    <source>
        <strain evidence="3">VB521301</strain>
    </source>
</reference>
<dbReference type="EMBL" id="JHEG04000001">
    <property type="protein sequence ID" value="KAF3889147.1"/>
    <property type="molecule type" value="Genomic_DNA"/>
</dbReference>
<dbReference type="InterPro" id="IPR002347">
    <property type="entry name" value="SDR_fam"/>
</dbReference>
<dbReference type="PANTHER" id="PTHR48107:SF7">
    <property type="entry name" value="RE15974P"/>
    <property type="match status" value="1"/>
</dbReference>
<dbReference type="SUPFAM" id="SSF51735">
    <property type="entry name" value="NAD(P)-binding Rossmann-fold domains"/>
    <property type="match status" value="1"/>
</dbReference>
<dbReference type="Proteomes" id="UP000029738">
    <property type="component" value="Unassembled WGS sequence"/>
</dbReference>
<evidence type="ECO:0000313" key="4">
    <source>
        <dbReference type="EMBL" id="KIE07386.1"/>
    </source>
</evidence>
<sequence length="248" mass="26166">MTAQAKIVAIVTGASRGIGAEIAKKLASNGFAVVVNYAGNKQKADEVVNAIKATGGEAISVQGDVSNSKDIAYLFDTAEREFGGIDVLVNNAGIQTPTAINIADTDDELYDRIFNTNTRGTFFLLRQAAKRLREGGHIVNFSTSAVGLAMPGYGVYAASKAAVEIFTNIMAKELRGRNITVNAVAPGPTATDLFYQGKSEELIQKFAQQAPLERLGQPEDIANAVAFLVSPAGSWINGQTIRVNGGIV</sequence>
<gene>
    <name evidence="4" type="ORF">DA73_0240515</name>
    <name evidence="3" type="ORF">DA73_0400029450</name>
</gene>
<evidence type="ECO:0000313" key="3">
    <source>
        <dbReference type="EMBL" id="KAF3889147.1"/>
    </source>
</evidence>
<reference evidence="4" key="1">
    <citation type="journal article" date="2015" name="Genome Announc.">
        <title>Draft Genome Sequence of Tolypothrix boutellei Strain VB521301.</title>
        <authorList>
            <person name="Chandrababunaidu M.M."/>
            <person name="Singh D."/>
            <person name="Sen D."/>
            <person name="Bhan S."/>
            <person name="Das S."/>
            <person name="Gupta A."/>
            <person name="Adhikary S.P."/>
            <person name="Tripathy S."/>
        </authorList>
    </citation>
    <scope>NUCLEOTIDE SEQUENCE</scope>
    <source>
        <strain evidence="4">VB521301</strain>
    </source>
</reference>
<accession>A0A0C1N4K9</accession>
<comment type="caution">
    <text evidence="4">The sequence shown here is derived from an EMBL/GenBank/DDBJ whole genome shotgun (WGS) entry which is preliminary data.</text>
</comment>
<evidence type="ECO:0000256" key="1">
    <source>
        <dbReference type="ARBA" id="ARBA00006484"/>
    </source>
</evidence>
<dbReference type="STRING" id="1479485.DA73_0240515"/>
<dbReference type="PANTHER" id="PTHR48107">
    <property type="entry name" value="NADPH-DEPENDENT ALDEHYDE REDUCTASE-LIKE PROTEIN, CHLOROPLASTIC-RELATED"/>
    <property type="match status" value="1"/>
</dbReference>
<evidence type="ECO:0000256" key="2">
    <source>
        <dbReference type="ARBA" id="ARBA00023002"/>
    </source>
</evidence>
<keyword evidence="5" id="KW-1185">Reference proteome</keyword>
<dbReference type="CDD" id="cd05362">
    <property type="entry name" value="THN_reductase-like_SDR_c"/>
    <property type="match status" value="1"/>
</dbReference>
<dbReference type="Gene3D" id="3.40.50.720">
    <property type="entry name" value="NAD(P)-binding Rossmann-like Domain"/>
    <property type="match status" value="1"/>
</dbReference>
<dbReference type="Pfam" id="PF13561">
    <property type="entry name" value="adh_short_C2"/>
    <property type="match status" value="1"/>
</dbReference>
<organism evidence="4">
    <name type="scientific">Tolypothrix bouteillei VB521301</name>
    <dbReference type="NCBI Taxonomy" id="1479485"/>
    <lineage>
        <taxon>Bacteria</taxon>
        <taxon>Bacillati</taxon>
        <taxon>Cyanobacteriota</taxon>
        <taxon>Cyanophyceae</taxon>
        <taxon>Nostocales</taxon>
        <taxon>Tolypothrichaceae</taxon>
        <taxon>Tolypothrix</taxon>
    </lineage>
</organism>
<dbReference type="GO" id="GO:0016614">
    <property type="term" value="F:oxidoreductase activity, acting on CH-OH group of donors"/>
    <property type="evidence" value="ECO:0007669"/>
    <property type="project" value="UniProtKB-ARBA"/>
</dbReference>
<protein>
    <submittedName>
        <fullName evidence="4">3-ketoacyl-ACP reductase</fullName>
    </submittedName>
    <submittedName>
        <fullName evidence="3">SDR family oxidoreductase</fullName>
    </submittedName>
</protein>
<dbReference type="OrthoDB" id="9785520at2"/>
<proteinExistence type="inferred from homology"/>
<comment type="similarity">
    <text evidence="1">Belongs to the short-chain dehydrogenases/reductases (SDR) family.</text>
</comment>
<dbReference type="FunFam" id="3.40.50.720:FF:000084">
    <property type="entry name" value="Short-chain dehydrogenase reductase"/>
    <property type="match status" value="1"/>
</dbReference>
<evidence type="ECO:0000313" key="5">
    <source>
        <dbReference type="Proteomes" id="UP000029738"/>
    </source>
</evidence>
<dbReference type="PRINTS" id="PR00081">
    <property type="entry name" value="GDHRDH"/>
</dbReference>
<dbReference type="AlphaFoldDB" id="A0A0C1N4K9"/>
<keyword evidence="2" id="KW-0560">Oxidoreductase</keyword>
<dbReference type="RefSeq" id="WP_038076843.1">
    <property type="nucleotide sequence ID" value="NZ_JHEG04000001.1"/>
</dbReference>
<dbReference type="PRINTS" id="PR00080">
    <property type="entry name" value="SDRFAMILY"/>
</dbReference>
<name>A0A0C1N4K9_9CYAN</name>
<dbReference type="EMBL" id="JHEG02000059">
    <property type="protein sequence ID" value="KIE07386.1"/>
    <property type="molecule type" value="Genomic_DNA"/>
</dbReference>
<dbReference type="NCBIfam" id="NF005559">
    <property type="entry name" value="PRK07231.1"/>
    <property type="match status" value="1"/>
</dbReference>
<dbReference type="InterPro" id="IPR036291">
    <property type="entry name" value="NAD(P)-bd_dom_sf"/>
</dbReference>